<protein>
    <submittedName>
        <fullName evidence="1">Uncharacterized protein</fullName>
    </submittedName>
</protein>
<dbReference type="AlphaFoldDB" id="A0A976X6F4"/>
<dbReference type="RefSeq" id="WP_260117107.1">
    <property type="nucleotide sequence ID" value="NZ_CP093361.1"/>
</dbReference>
<evidence type="ECO:0000313" key="1">
    <source>
        <dbReference type="EMBL" id="UQS87302.1"/>
    </source>
</evidence>
<sequence length="283" mass="31912">MADYQIRFSVDGRTILESEILGMELSRYHHVFDVFDRKGLPISLNGNQQTLNQLKELSLADAKVALAQTRAAMGKAKTLAVFRPELDRSDQMWETIAKHADSNEPLQQAIVEVETDNISLVQFMMFNQGLAKANNLYLPSTIHPEHYYFDAQKGGRQVIVETFGMYKDPSYLDLKPAGHASYPITPDHDDDLIMAGDTFLADNGLNTTIIGMHQLKNKPNGMKVKLGVFLPASAPKEIIEGHKWHLMVEFNNGLHLAAKQHPNFIQKMVFKAVLNKLKRNLNK</sequence>
<reference evidence="1" key="1">
    <citation type="journal article" date="2022" name="Int. J. Syst. Evol. Microbiol.">
        <title>Apilactobacillus apisilvae sp. nov., Nicolia spurrieriana gen. nov. sp. nov., Bombilactobacillus folatiphilus sp. nov. and Bombilactobacillus thymidiniphilus sp. nov., four new lactic acid bacterial isolates from stingless bees Tetragonula carbonaria and Austroplebeia australis.</title>
        <authorList>
            <person name="Oliphant S.A."/>
            <person name="Watson-Haigh N.S."/>
            <person name="Sumby K.M."/>
            <person name="Gardner J."/>
            <person name="Groom S."/>
            <person name="Jiranek V."/>
        </authorList>
    </citation>
    <scope>NUCLEOTIDE SEQUENCE</scope>
    <source>
        <strain evidence="1">SGEP1_A5</strain>
    </source>
</reference>
<keyword evidence="2" id="KW-1185">Reference proteome</keyword>
<name>A0A976X6F4_9LACO</name>
<dbReference type="Proteomes" id="UP000831181">
    <property type="component" value="Chromosome"/>
</dbReference>
<proteinExistence type="predicted"/>
<dbReference type="KEGG" id="lbe:MOO44_03860"/>
<accession>A0A976X6F4</accession>
<dbReference type="EMBL" id="CP093361">
    <property type="protein sequence ID" value="UQS87302.1"/>
    <property type="molecule type" value="Genomic_DNA"/>
</dbReference>
<organism evidence="1 2">
    <name type="scientific">Nicoliella spurrieriana</name>
    <dbReference type="NCBI Taxonomy" id="2925830"/>
    <lineage>
        <taxon>Bacteria</taxon>
        <taxon>Bacillati</taxon>
        <taxon>Bacillota</taxon>
        <taxon>Bacilli</taxon>
        <taxon>Lactobacillales</taxon>
        <taxon>Lactobacillaceae</taxon>
        <taxon>Nicoliella</taxon>
    </lineage>
</organism>
<gene>
    <name evidence="1" type="ORF">MOO44_03860</name>
</gene>
<evidence type="ECO:0000313" key="2">
    <source>
        <dbReference type="Proteomes" id="UP000831181"/>
    </source>
</evidence>